<protein>
    <recommendedName>
        <fullName evidence="4">Sodium/bile acid cotransporter</fullName>
    </recommendedName>
</protein>
<evidence type="ECO:0000313" key="2">
    <source>
        <dbReference type="EMBL" id="CAK0901669.1"/>
    </source>
</evidence>
<dbReference type="PANTHER" id="PTHR18640:SF10">
    <property type="entry name" value="SODIUM_METABOLITE COTRANSPORTER BASS4, CHLOROPLASTIC-RELATED"/>
    <property type="match status" value="1"/>
</dbReference>
<feature type="transmembrane region" description="Helical" evidence="1">
    <location>
        <begin position="206"/>
        <end position="225"/>
    </location>
</feature>
<organism evidence="2 3">
    <name type="scientific">Prorocentrum cordatum</name>
    <dbReference type="NCBI Taxonomy" id="2364126"/>
    <lineage>
        <taxon>Eukaryota</taxon>
        <taxon>Sar</taxon>
        <taxon>Alveolata</taxon>
        <taxon>Dinophyceae</taxon>
        <taxon>Prorocentrales</taxon>
        <taxon>Prorocentraceae</taxon>
        <taxon>Prorocentrum</taxon>
    </lineage>
</organism>
<comment type="caution">
    <text evidence="2">The sequence shown here is derived from an EMBL/GenBank/DDBJ whole genome shotgun (WGS) entry which is preliminary data.</text>
</comment>
<keyword evidence="3" id="KW-1185">Reference proteome</keyword>
<dbReference type="Pfam" id="PF13593">
    <property type="entry name" value="SBF_like"/>
    <property type="match status" value="1"/>
</dbReference>
<proteinExistence type="predicted"/>
<reference evidence="2" key="1">
    <citation type="submission" date="2023-10" db="EMBL/GenBank/DDBJ databases">
        <authorList>
            <person name="Chen Y."/>
            <person name="Shah S."/>
            <person name="Dougan E. K."/>
            <person name="Thang M."/>
            <person name="Chan C."/>
        </authorList>
    </citation>
    <scope>NUCLEOTIDE SEQUENCE [LARGE SCALE GENOMIC DNA]</scope>
</reference>
<sequence length="346" mass="37579">MEEFTAWIDKNFLMVGLITALAVGLLFPAPGRSLKDISTTLQPFSLSQVAVILIFMISGLTLQRITKWKEALNALFVSFMFVLFLSPLVGLPILYLSQVTSVNKALLQGMAIFCAVPTTLSSGVAMVASANGNIGLALIITTVTNLLGVFTLPWSMSVIFSGAHVEIDGFKTLVHLVVQTLVPLLSGIALRAVPQVAQFANDRKKPLGRCSNCCIFFVVWLNTSASQDKIVSFPIVDLGVVALLAVIVHIIYRVTAYLVATACAFPSKEWVAFVLMCSQKSLPVCVSVLAALPAKFQVNTGTMIVPCIMSHFSQLMIDGFLADRWKLDEVTGDFQYFSSNKLRDST</sequence>
<dbReference type="InterPro" id="IPR016833">
    <property type="entry name" value="Put_Na-Bile_cotransptr"/>
</dbReference>
<dbReference type="InterPro" id="IPR038770">
    <property type="entry name" value="Na+/solute_symporter_sf"/>
</dbReference>
<gene>
    <name evidence="2" type="ORF">PCOR1329_LOCUS78557</name>
</gene>
<feature type="transmembrane region" description="Helical" evidence="1">
    <location>
        <begin position="134"/>
        <end position="156"/>
    </location>
</feature>
<evidence type="ECO:0008006" key="4">
    <source>
        <dbReference type="Google" id="ProtNLM"/>
    </source>
</evidence>
<feature type="transmembrane region" description="Helical" evidence="1">
    <location>
        <begin position="12"/>
        <end position="29"/>
    </location>
</feature>
<dbReference type="EMBL" id="CAUYUJ010020964">
    <property type="protein sequence ID" value="CAK0901669.1"/>
    <property type="molecule type" value="Genomic_DNA"/>
</dbReference>
<dbReference type="PANTHER" id="PTHR18640">
    <property type="entry name" value="SOLUTE CARRIER FAMILY 10 MEMBER 7"/>
    <property type="match status" value="1"/>
</dbReference>
<keyword evidence="1" id="KW-1133">Transmembrane helix</keyword>
<feature type="transmembrane region" description="Helical" evidence="1">
    <location>
        <begin position="74"/>
        <end position="95"/>
    </location>
</feature>
<accession>A0ABN9XSR3</accession>
<feature type="transmembrane region" description="Helical" evidence="1">
    <location>
        <begin position="107"/>
        <end position="127"/>
    </location>
</feature>
<feature type="transmembrane region" description="Helical" evidence="1">
    <location>
        <begin position="176"/>
        <end position="194"/>
    </location>
</feature>
<dbReference type="Proteomes" id="UP001189429">
    <property type="component" value="Unassembled WGS sequence"/>
</dbReference>
<name>A0ABN9XSR3_9DINO</name>
<evidence type="ECO:0000313" key="3">
    <source>
        <dbReference type="Proteomes" id="UP001189429"/>
    </source>
</evidence>
<evidence type="ECO:0000256" key="1">
    <source>
        <dbReference type="SAM" id="Phobius"/>
    </source>
</evidence>
<keyword evidence="1" id="KW-0472">Membrane</keyword>
<feature type="transmembrane region" description="Helical" evidence="1">
    <location>
        <begin position="231"/>
        <end position="252"/>
    </location>
</feature>
<dbReference type="Gene3D" id="1.20.1530.20">
    <property type="match status" value="1"/>
</dbReference>
<keyword evidence="1" id="KW-0812">Transmembrane</keyword>
<feature type="transmembrane region" description="Helical" evidence="1">
    <location>
        <begin position="41"/>
        <end position="62"/>
    </location>
</feature>